<reference evidence="2" key="1">
    <citation type="journal article" date="2019" name="Int. J. Syst. Evol. Microbiol.">
        <title>The Global Catalogue of Microorganisms (GCM) 10K type strain sequencing project: providing services to taxonomists for standard genome sequencing and annotation.</title>
        <authorList>
            <consortium name="The Broad Institute Genomics Platform"/>
            <consortium name="The Broad Institute Genome Sequencing Center for Infectious Disease"/>
            <person name="Wu L."/>
            <person name="Ma J."/>
        </authorList>
    </citation>
    <scope>NUCLEOTIDE SEQUENCE [LARGE SCALE GENOMIC DNA]</scope>
    <source>
        <strain evidence="2">CGMCC 1.15731</strain>
    </source>
</reference>
<evidence type="ECO:0000313" key="2">
    <source>
        <dbReference type="Proteomes" id="UP001596042"/>
    </source>
</evidence>
<gene>
    <name evidence="1" type="ORF">ACFO1V_07580</name>
</gene>
<organism evidence="1 2">
    <name type="scientific">Daeguia caeni</name>
    <dbReference type="NCBI Taxonomy" id="439612"/>
    <lineage>
        <taxon>Bacteria</taxon>
        <taxon>Pseudomonadati</taxon>
        <taxon>Pseudomonadota</taxon>
        <taxon>Alphaproteobacteria</taxon>
        <taxon>Hyphomicrobiales</taxon>
        <taxon>Brucellaceae</taxon>
        <taxon>Daeguia</taxon>
    </lineage>
</organism>
<name>A0ABV9H535_9HYPH</name>
<dbReference type="RefSeq" id="WP_374831777.1">
    <property type="nucleotide sequence ID" value="NZ_JBHEEZ010000010.1"/>
</dbReference>
<comment type="caution">
    <text evidence="1">The sequence shown here is derived from an EMBL/GenBank/DDBJ whole genome shotgun (WGS) entry which is preliminary data.</text>
</comment>
<dbReference type="EMBL" id="JBHSEL010000052">
    <property type="protein sequence ID" value="MFC4625078.1"/>
    <property type="molecule type" value="Genomic_DNA"/>
</dbReference>
<protein>
    <submittedName>
        <fullName evidence="1">Uncharacterized protein</fullName>
    </submittedName>
</protein>
<proteinExistence type="predicted"/>
<evidence type="ECO:0000313" key="1">
    <source>
        <dbReference type="EMBL" id="MFC4625078.1"/>
    </source>
</evidence>
<keyword evidence="2" id="KW-1185">Reference proteome</keyword>
<sequence length="96" mass="10458">MYFVSKIIDHLNNIFKLIEIMAVKQSVAVLCPLVGALVSFLIKDGVECLSAGRLPACFLVLEIVFGPAIRKTVMVETGFSGTHDDATKSAGKFWLL</sequence>
<dbReference type="Proteomes" id="UP001596042">
    <property type="component" value="Unassembled WGS sequence"/>
</dbReference>
<accession>A0ABV9H535</accession>